<evidence type="ECO:0000313" key="10">
    <source>
        <dbReference type="Proteomes" id="UP000028680"/>
    </source>
</evidence>
<sequence length="248" mass="26478">MEWVNIVCLVLAFYFGGMIKGATGAGAPIIAIPIISLLYDVPTAVAAFTVPNFLSNVWQSWKFRSHRVTGSFARIFAGAGLLGAGVGTLGLAYLPPALLSVILSAIVIAYLIFRRVKPDWSLPLPVAKRVGPLVGFIAGTLQGAAGISAPVSITFLNAIKLSRSGFIAVVSMFFVAMSLVQMPLLVHYELLTLELAGYGVIGTALIFIGMPFGEWIISKFPAERFDEIIQILLFVMVLSLIFKALGSG</sequence>
<feature type="transmembrane region" description="Helical" evidence="8">
    <location>
        <begin position="75"/>
        <end position="91"/>
    </location>
</feature>
<dbReference type="InterPro" id="IPR002781">
    <property type="entry name" value="TM_pro_TauE-like"/>
</dbReference>
<feature type="transmembrane region" description="Helical" evidence="8">
    <location>
        <begin position="195"/>
        <end position="216"/>
    </location>
</feature>
<evidence type="ECO:0000256" key="7">
    <source>
        <dbReference type="ARBA" id="ARBA00023136"/>
    </source>
</evidence>
<keyword evidence="5 8" id="KW-0812">Transmembrane</keyword>
<feature type="transmembrane region" description="Helical" evidence="8">
    <location>
        <begin position="97"/>
        <end position="113"/>
    </location>
</feature>
<evidence type="ECO:0000256" key="3">
    <source>
        <dbReference type="ARBA" id="ARBA00022448"/>
    </source>
</evidence>
<evidence type="ECO:0000313" key="9">
    <source>
        <dbReference type="EMBL" id="AII86393.1"/>
    </source>
</evidence>
<evidence type="ECO:0000256" key="2">
    <source>
        <dbReference type="ARBA" id="ARBA00009142"/>
    </source>
</evidence>
<name>A0AAN0RHP6_9RHOB</name>
<accession>A0AAN0RHP6</accession>
<dbReference type="Pfam" id="PF01925">
    <property type="entry name" value="TauE"/>
    <property type="match status" value="1"/>
</dbReference>
<feature type="transmembrane region" description="Helical" evidence="8">
    <location>
        <begin position="34"/>
        <end position="54"/>
    </location>
</feature>
<dbReference type="KEGG" id="ptp:RCA23_c08370"/>
<reference evidence="9 10" key="1">
    <citation type="journal article" date="2014" name="ISME J.">
        <title>Adaptation of an abundant Roseobacter RCA organism to pelagic systems revealed by genomic and transcriptomic analyses.</title>
        <authorList>
            <person name="Voget S."/>
            <person name="Wemheuer B."/>
            <person name="Brinkhoff T."/>
            <person name="Vollmers J."/>
            <person name="Dietrich S."/>
            <person name="Giebel H.A."/>
            <person name="Beardsley C."/>
            <person name="Sardemann C."/>
            <person name="Bakenhus I."/>
            <person name="Billerbeck S."/>
            <person name="Daniel R."/>
            <person name="Simon M."/>
        </authorList>
    </citation>
    <scope>NUCLEOTIDE SEQUENCE [LARGE SCALE GENOMIC DNA]</scope>
    <source>
        <strain evidence="9 10">RCA23</strain>
    </source>
</reference>
<evidence type="ECO:0000256" key="1">
    <source>
        <dbReference type="ARBA" id="ARBA00004651"/>
    </source>
</evidence>
<dbReference type="PANTHER" id="PTHR30269">
    <property type="entry name" value="TRANSMEMBRANE PROTEIN YFCA"/>
    <property type="match status" value="1"/>
</dbReference>
<comment type="similarity">
    <text evidence="2 8">Belongs to the 4-toluene sulfonate uptake permease (TSUP) (TC 2.A.102) family.</text>
</comment>
<keyword evidence="6 8" id="KW-1133">Transmembrane helix</keyword>
<keyword evidence="7 8" id="KW-0472">Membrane</keyword>
<dbReference type="EMBL" id="CP003984">
    <property type="protein sequence ID" value="AII86393.1"/>
    <property type="molecule type" value="Genomic_DNA"/>
</dbReference>
<gene>
    <name evidence="9" type="ORF">RCA23_c08370</name>
</gene>
<feature type="transmembrane region" description="Helical" evidence="8">
    <location>
        <begin position="165"/>
        <end position="188"/>
    </location>
</feature>
<evidence type="ECO:0000256" key="4">
    <source>
        <dbReference type="ARBA" id="ARBA00022475"/>
    </source>
</evidence>
<keyword evidence="3" id="KW-0813">Transport</keyword>
<dbReference type="AlphaFoldDB" id="A0AAN0RHP6"/>
<evidence type="ECO:0000256" key="6">
    <source>
        <dbReference type="ARBA" id="ARBA00022989"/>
    </source>
</evidence>
<dbReference type="GO" id="GO:0005886">
    <property type="term" value="C:plasma membrane"/>
    <property type="evidence" value="ECO:0007669"/>
    <property type="project" value="UniProtKB-SubCell"/>
</dbReference>
<evidence type="ECO:0000256" key="5">
    <source>
        <dbReference type="ARBA" id="ARBA00022692"/>
    </source>
</evidence>
<dbReference type="Proteomes" id="UP000028680">
    <property type="component" value="Chromosome"/>
</dbReference>
<proteinExistence type="inferred from homology"/>
<feature type="transmembrane region" description="Helical" evidence="8">
    <location>
        <begin position="133"/>
        <end position="159"/>
    </location>
</feature>
<keyword evidence="10" id="KW-1185">Reference proteome</keyword>
<keyword evidence="4 8" id="KW-1003">Cell membrane</keyword>
<dbReference type="InterPro" id="IPR052017">
    <property type="entry name" value="TSUP"/>
</dbReference>
<organism evidence="9 10">
    <name type="scientific">Planktomarina temperata RCA23</name>
    <dbReference type="NCBI Taxonomy" id="666509"/>
    <lineage>
        <taxon>Bacteria</taxon>
        <taxon>Pseudomonadati</taxon>
        <taxon>Pseudomonadota</taxon>
        <taxon>Alphaproteobacteria</taxon>
        <taxon>Rhodobacterales</taxon>
        <taxon>Paracoccaceae</taxon>
        <taxon>Planktomarina</taxon>
    </lineage>
</organism>
<dbReference type="PANTHER" id="PTHR30269:SF37">
    <property type="entry name" value="MEMBRANE TRANSPORTER PROTEIN"/>
    <property type="match status" value="1"/>
</dbReference>
<comment type="subcellular location">
    <subcellularLocation>
        <location evidence="1 8">Cell membrane</location>
        <topology evidence="1 8">Multi-pass membrane protein</topology>
    </subcellularLocation>
</comment>
<feature type="transmembrane region" description="Helical" evidence="8">
    <location>
        <begin position="228"/>
        <end position="246"/>
    </location>
</feature>
<protein>
    <recommendedName>
        <fullName evidence="8">Probable membrane transporter protein</fullName>
    </recommendedName>
</protein>
<evidence type="ECO:0000256" key="8">
    <source>
        <dbReference type="RuleBase" id="RU363041"/>
    </source>
</evidence>